<feature type="repeat" description="NHL" evidence="2">
    <location>
        <begin position="212"/>
        <end position="242"/>
    </location>
</feature>
<feature type="chain" id="PRO_5027899136" evidence="3">
    <location>
        <begin position="26"/>
        <end position="359"/>
    </location>
</feature>
<evidence type="ECO:0000256" key="1">
    <source>
        <dbReference type="ARBA" id="ARBA00022737"/>
    </source>
</evidence>
<keyword evidence="3" id="KW-0732">Signal</keyword>
<dbReference type="PANTHER" id="PTHR24104:SF25">
    <property type="entry name" value="PROTEIN LIN-41"/>
    <property type="match status" value="1"/>
</dbReference>
<dbReference type="InterPro" id="IPR013658">
    <property type="entry name" value="SGL"/>
</dbReference>
<evidence type="ECO:0000313" key="7">
    <source>
        <dbReference type="Proteomes" id="UP000568888"/>
    </source>
</evidence>
<evidence type="ECO:0000313" key="6">
    <source>
        <dbReference type="EMBL" id="UPU37072.1"/>
    </source>
</evidence>
<reference evidence="5" key="2">
    <citation type="journal article" date="2021" name="Int. J. Syst. Evol. Microbiol.">
        <title>Geomonas silvestris sp. nov., Geomonas paludis sp. nov. and Geomonas limicola sp. nov., isolated from terrestrial environments, and emended description of the genus Geomonas.</title>
        <authorList>
            <person name="Itoh H."/>
            <person name="Xu Z."/>
            <person name="Masuda Y."/>
            <person name="Ushijima N."/>
            <person name="Hayakawa C."/>
            <person name="Shiratori Y."/>
            <person name="Senoo K."/>
        </authorList>
    </citation>
    <scope>NUCLEOTIDE SEQUENCE</scope>
    <source>
        <strain evidence="5">Red736</strain>
    </source>
</reference>
<dbReference type="GO" id="GO:0008270">
    <property type="term" value="F:zinc ion binding"/>
    <property type="evidence" value="ECO:0007669"/>
    <property type="project" value="UniProtKB-KW"/>
</dbReference>
<dbReference type="EMBL" id="BLXY01000005">
    <property type="protein sequence ID" value="GFO64831.1"/>
    <property type="molecule type" value="Genomic_DNA"/>
</dbReference>
<accession>A0A6V8MXI9</accession>
<evidence type="ECO:0000313" key="8">
    <source>
        <dbReference type="Proteomes" id="UP000831485"/>
    </source>
</evidence>
<dbReference type="EMBL" id="CP096574">
    <property type="protein sequence ID" value="UPU37072.1"/>
    <property type="molecule type" value="Genomic_DNA"/>
</dbReference>
<evidence type="ECO:0000313" key="5">
    <source>
        <dbReference type="EMBL" id="GFO64831.1"/>
    </source>
</evidence>
<dbReference type="Proteomes" id="UP000831485">
    <property type="component" value="Chromosome"/>
</dbReference>
<dbReference type="InterPro" id="IPR050952">
    <property type="entry name" value="TRIM-NHL_E3_ligases"/>
</dbReference>
<evidence type="ECO:0000259" key="4">
    <source>
        <dbReference type="Pfam" id="PF08450"/>
    </source>
</evidence>
<dbReference type="SUPFAM" id="SSF101898">
    <property type="entry name" value="NHL repeat"/>
    <property type="match status" value="1"/>
</dbReference>
<evidence type="ECO:0000256" key="3">
    <source>
        <dbReference type="SAM" id="SignalP"/>
    </source>
</evidence>
<reference evidence="7" key="1">
    <citation type="submission" date="2020-06" db="EMBL/GenBank/DDBJ databases">
        <title>Draft genomic sequecing of Geomonas sp. Red736.</title>
        <authorList>
            <person name="Itoh H."/>
            <person name="Xu Z.X."/>
            <person name="Ushijima N."/>
            <person name="Masuda Y."/>
            <person name="Shiratori Y."/>
            <person name="Senoo K."/>
        </authorList>
    </citation>
    <scope>NUCLEOTIDE SEQUENCE [LARGE SCALE GENOMIC DNA]</scope>
    <source>
        <strain evidence="7">Red736</strain>
    </source>
</reference>
<dbReference type="Pfam" id="PF08450">
    <property type="entry name" value="SGL"/>
    <property type="match status" value="1"/>
</dbReference>
<proteinExistence type="predicted"/>
<evidence type="ECO:0000256" key="2">
    <source>
        <dbReference type="PROSITE-ProRule" id="PRU00504"/>
    </source>
</evidence>
<dbReference type="InterPro" id="IPR001258">
    <property type="entry name" value="NHL_repeat"/>
</dbReference>
<dbReference type="Pfam" id="PF01436">
    <property type="entry name" value="NHL"/>
    <property type="match status" value="1"/>
</dbReference>
<keyword evidence="8" id="KW-1185">Reference proteome</keyword>
<dbReference type="InterPro" id="IPR011042">
    <property type="entry name" value="6-blade_b-propeller_TolB-like"/>
</dbReference>
<reference evidence="6" key="3">
    <citation type="submission" date="2022-04" db="EMBL/GenBank/DDBJ databases">
        <authorList>
            <person name="Liu G."/>
        </authorList>
    </citation>
    <scope>NUCLEOTIDE SEQUENCE</scope>
    <source>
        <strain evidence="6">RG22</strain>
    </source>
</reference>
<dbReference type="PROSITE" id="PS51257">
    <property type="entry name" value="PROKAR_LIPOPROTEIN"/>
    <property type="match status" value="1"/>
</dbReference>
<dbReference type="PROSITE" id="PS51125">
    <property type="entry name" value="NHL"/>
    <property type="match status" value="1"/>
</dbReference>
<gene>
    <name evidence="5" type="ORF">GMPD_27500</name>
    <name evidence="6" type="ORF">M1B72_05020</name>
</gene>
<dbReference type="RefSeq" id="WP_183348311.1">
    <property type="nucleotide sequence ID" value="NZ_BLXY01000005.1"/>
</dbReference>
<name>A0A6V8MXI9_9BACT</name>
<dbReference type="Gene3D" id="2.120.10.30">
    <property type="entry name" value="TolB, C-terminal domain"/>
    <property type="match status" value="2"/>
</dbReference>
<feature type="domain" description="SMP-30/Gluconolactonase/LRE-like region" evidence="4">
    <location>
        <begin position="145"/>
        <end position="249"/>
    </location>
</feature>
<dbReference type="Proteomes" id="UP000568888">
    <property type="component" value="Unassembled WGS sequence"/>
</dbReference>
<dbReference type="AlphaFoldDB" id="A0A6V8MXI9"/>
<dbReference type="PANTHER" id="PTHR24104">
    <property type="entry name" value="E3 UBIQUITIN-PROTEIN LIGASE NHLRC1-RELATED"/>
    <property type="match status" value="1"/>
</dbReference>
<sequence length="359" mass="39268">MRVLRVVLVLGVLCLVAGCSSSSQFLQTQKTVSLQWPEKPLTPRVEWVKSVVSPEDAGIAKGFWKRALELLTGASTQRIVKPYGVLYDDGRLFIADPGAGVVHMMDTKRSVYSMIRSQGDAVLRSPIGLARDGGNGLYITDSVSDAVYRYDLSSDTLSTFVRAIDRPTGIAYNKTNNLLYITETGANDVVGVDMKGLQKVRFSNANPARQLLNHPTDLAVDPKGQVFVTDPLNYKVRAFTPEGVQVYEIGEMGDANSELSKPKGVAVDGLGRIFLCDAMTDIVKVFDAQGNYLFGIGGTGTANGQFWMPSGIAISGEFLFVTDTYNRRVQVLRLLPIEEDDEDYDDEHRLGQPDELGGK</sequence>
<organism evidence="5 7">
    <name type="scientific">Geomonas paludis</name>
    <dbReference type="NCBI Taxonomy" id="2740185"/>
    <lineage>
        <taxon>Bacteria</taxon>
        <taxon>Pseudomonadati</taxon>
        <taxon>Thermodesulfobacteriota</taxon>
        <taxon>Desulfuromonadia</taxon>
        <taxon>Geobacterales</taxon>
        <taxon>Geobacteraceae</taxon>
        <taxon>Geomonas</taxon>
    </lineage>
</organism>
<protein>
    <submittedName>
        <fullName evidence="6">SMP-30/gluconolactonase/LRE family protein</fullName>
    </submittedName>
</protein>
<keyword evidence="1" id="KW-0677">Repeat</keyword>
<feature type="signal peptide" evidence="3">
    <location>
        <begin position="1"/>
        <end position="25"/>
    </location>
</feature>